<evidence type="ECO:0000313" key="1">
    <source>
        <dbReference type="EMBL" id="OGE40096.1"/>
    </source>
</evidence>
<sequence>MEIAILKTLIYFDLFDFPLKAWEIQKWLIARKSDLNELDQGLRTLIAQKKIAHRHGLIFLKNREVLVSRRLRKLVLSEKLLSTAYFLSRILLIIPWIQLVGITGDLSLMNSGKKDRIELLVLTSKNRLWVSRLLALGLLDLFGAKKKCAPYFISIEALEGSQKDIYVAHQILQMKVVWQRNEMYRKYLYANSWVFDLLPNWITQVDYGTRRTDGRFKFLKLNDQSCKVNFKRNRLQKLTDPVFLRLEIWAKQVQKGTDQPFSDLAQLAIVKEYSKRLRRLKMANG</sequence>
<reference evidence="1 2" key="1">
    <citation type="journal article" date="2016" name="Nat. Commun.">
        <title>Thousands of microbial genomes shed light on interconnected biogeochemical processes in an aquifer system.</title>
        <authorList>
            <person name="Anantharaman K."/>
            <person name="Brown C.T."/>
            <person name="Hug L.A."/>
            <person name="Sharon I."/>
            <person name="Castelle C.J."/>
            <person name="Probst A.J."/>
            <person name="Thomas B.C."/>
            <person name="Singh A."/>
            <person name="Wilkins M.J."/>
            <person name="Karaoz U."/>
            <person name="Brodie E.L."/>
            <person name="Williams K.H."/>
            <person name="Hubbard S.S."/>
            <person name="Banfield J.F."/>
        </authorList>
    </citation>
    <scope>NUCLEOTIDE SEQUENCE [LARGE SCALE GENOMIC DNA]</scope>
</reference>
<organism evidence="1 2">
    <name type="scientific">Candidatus Daviesbacteria bacterium RIFCSPHIGHO2_02_FULL_43_12</name>
    <dbReference type="NCBI Taxonomy" id="1797776"/>
    <lineage>
        <taxon>Bacteria</taxon>
        <taxon>Candidatus Daviesiibacteriota</taxon>
    </lineage>
</organism>
<gene>
    <name evidence="1" type="ORF">A3D25_04820</name>
</gene>
<dbReference type="EMBL" id="MFDD01000014">
    <property type="protein sequence ID" value="OGE40096.1"/>
    <property type="molecule type" value="Genomic_DNA"/>
</dbReference>
<dbReference type="AlphaFoldDB" id="A0A1F5KGM8"/>
<protein>
    <submittedName>
        <fullName evidence="1">Uncharacterized protein</fullName>
    </submittedName>
</protein>
<proteinExistence type="predicted"/>
<name>A0A1F5KGM8_9BACT</name>
<comment type="caution">
    <text evidence="1">The sequence shown here is derived from an EMBL/GenBank/DDBJ whole genome shotgun (WGS) entry which is preliminary data.</text>
</comment>
<dbReference type="Proteomes" id="UP000177328">
    <property type="component" value="Unassembled WGS sequence"/>
</dbReference>
<accession>A0A1F5KGM8</accession>
<evidence type="ECO:0000313" key="2">
    <source>
        <dbReference type="Proteomes" id="UP000177328"/>
    </source>
</evidence>